<dbReference type="NCBIfam" id="TIGR01198">
    <property type="entry name" value="pgl"/>
    <property type="match status" value="1"/>
</dbReference>
<dbReference type="EC" id="3.1.1.31" evidence="4 6"/>
<evidence type="ECO:0000259" key="7">
    <source>
        <dbReference type="Pfam" id="PF01182"/>
    </source>
</evidence>
<name>A0A9Q0S7T1_9DIPT</name>
<dbReference type="GO" id="GO:0017057">
    <property type="term" value="F:6-phosphogluconolactonase activity"/>
    <property type="evidence" value="ECO:0007669"/>
    <property type="project" value="UniProtKB-UniRule"/>
</dbReference>
<dbReference type="InterPro" id="IPR039104">
    <property type="entry name" value="6PGL"/>
</dbReference>
<accession>A0A9Q0S7T1</accession>
<organism evidence="8 9">
    <name type="scientific">Pseudolycoriella hygida</name>
    <dbReference type="NCBI Taxonomy" id="35572"/>
    <lineage>
        <taxon>Eukaryota</taxon>
        <taxon>Metazoa</taxon>
        <taxon>Ecdysozoa</taxon>
        <taxon>Arthropoda</taxon>
        <taxon>Hexapoda</taxon>
        <taxon>Insecta</taxon>
        <taxon>Pterygota</taxon>
        <taxon>Neoptera</taxon>
        <taxon>Endopterygota</taxon>
        <taxon>Diptera</taxon>
        <taxon>Nematocera</taxon>
        <taxon>Sciaroidea</taxon>
        <taxon>Sciaridae</taxon>
        <taxon>Pseudolycoriella</taxon>
    </lineage>
</organism>
<proteinExistence type="inferred from homology"/>
<comment type="caution">
    <text evidence="8">The sequence shown here is derived from an EMBL/GenBank/DDBJ whole genome shotgun (WGS) entry which is preliminary data.</text>
</comment>
<dbReference type="InterPro" id="IPR005900">
    <property type="entry name" value="6-phosphogluconolactonase_DevB"/>
</dbReference>
<keyword evidence="5 6" id="KW-0378">Hydrolase</keyword>
<dbReference type="SUPFAM" id="SSF100950">
    <property type="entry name" value="NagB/RpiA/CoA transferase-like"/>
    <property type="match status" value="1"/>
</dbReference>
<evidence type="ECO:0000256" key="1">
    <source>
        <dbReference type="ARBA" id="ARBA00000832"/>
    </source>
</evidence>
<comment type="pathway">
    <text evidence="2 6">Carbohydrate degradation; pentose phosphate pathway; D-ribulose 5-phosphate from D-glucose 6-phosphate (oxidative stage): step 2/3.</text>
</comment>
<gene>
    <name evidence="8" type="primary">Pgls</name>
    <name evidence="8" type="ORF">Bhyg_01808</name>
</gene>
<evidence type="ECO:0000313" key="8">
    <source>
        <dbReference type="EMBL" id="KAJ6646595.1"/>
    </source>
</evidence>
<dbReference type="GO" id="GO:0005975">
    <property type="term" value="P:carbohydrate metabolic process"/>
    <property type="evidence" value="ECO:0007669"/>
    <property type="project" value="UniProtKB-UniRule"/>
</dbReference>
<dbReference type="AlphaFoldDB" id="A0A9Q0S7T1"/>
<evidence type="ECO:0000313" key="9">
    <source>
        <dbReference type="Proteomes" id="UP001151699"/>
    </source>
</evidence>
<dbReference type="PANTHER" id="PTHR11054">
    <property type="entry name" value="6-PHOSPHOGLUCONOLACTONASE"/>
    <property type="match status" value="1"/>
</dbReference>
<keyword evidence="9" id="KW-1185">Reference proteome</keyword>
<comment type="similarity">
    <text evidence="3 6">Belongs to the glucosamine/galactosamine-6-phosphate isomerase family. 6-phosphogluconolactonase subfamily.</text>
</comment>
<comment type="catalytic activity">
    <reaction evidence="1 6">
        <text>6-phospho-D-glucono-1,5-lactone + H2O = 6-phospho-D-gluconate + H(+)</text>
        <dbReference type="Rhea" id="RHEA:12556"/>
        <dbReference type="ChEBI" id="CHEBI:15377"/>
        <dbReference type="ChEBI" id="CHEBI:15378"/>
        <dbReference type="ChEBI" id="CHEBI:57955"/>
        <dbReference type="ChEBI" id="CHEBI:58759"/>
        <dbReference type="EC" id="3.1.1.31"/>
    </reaction>
</comment>
<dbReference type="EMBL" id="WJQU01000001">
    <property type="protein sequence ID" value="KAJ6646595.1"/>
    <property type="molecule type" value="Genomic_DNA"/>
</dbReference>
<dbReference type="InterPro" id="IPR006148">
    <property type="entry name" value="Glc/Gal-6P_isomerase"/>
</dbReference>
<dbReference type="InterPro" id="IPR037171">
    <property type="entry name" value="NagB/RpiA_transferase-like"/>
</dbReference>
<protein>
    <recommendedName>
        <fullName evidence="4 6">6-phosphogluconolactonase</fullName>
        <shortName evidence="6">6PGL</shortName>
        <ecNumber evidence="4 6">3.1.1.31</ecNumber>
    </recommendedName>
</protein>
<dbReference type="Pfam" id="PF01182">
    <property type="entry name" value="Glucosamine_iso"/>
    <property type="match status" value="1"/>
</dbReference>
<dbReference type="PANTHER" id="PTHR11054:SF0">
    <property type="entry name" value="6-PHOSPHOGLUCONOLACTONASE"/>
    <property type="match status" value="1"/>
</dbReference>
<evidence type="ECO:0000256" key="4">
    <source>
        <dbReference type="ARBA" id="ARBA00013198"/>
    </source>
</evidence>
<dbReference type="CDD" id="cd01400">
    <property type="entry name" value="6PGL"/>
    <property type="match status" value="1"/>
</dbReference>
<sequence length="244" mass="27133">MAPNKSQIVQVADEPQVIVKLWEYIEKAANDAIEESGVFRIGLSGGSVIKFLATGGRDSTTDWSKWKLFFCDERFVEFDDAESTFGQYKKEFIPNTDLKESQFVKIDKTLELKECAKAYEREIYRDFGIQDLDSKTIPKFDLLLLGVGPDGHTCSLFPGHPLLKTEDVFIAPIADSPKPPPSRVTMTYTLIKHSKACIFPISGGGKADIMKQIFVDQKPLPAGLVELVDGKLTWILDEAAAALL</sequence>
<dbReference type="Gene3D" id="3.40.50.1360">
    <property type="match status" value="1"/>
</dbReference>
<comment type="function">
    <text evidence="6">Hydrolysis of 6-phosphogluconolactone to 6-phosphogluconate.</text>
</comment>
<dbReference type="OrthoDB" id="432544at2759"/>
<evidence type="ECO:0000256" key="6">
    <source>
        <dbReference type="RuleBase" id="RU365095"/>
    </source>
</evidence>
<evidence type="ECO:0000256" key="3">
    <source>
        <dbReference type="ARBA" id="ARBA00010662"/>
    </source>
</evidence>
<evidence type="ECO:0000256" key="5">
    <source>
        <dbReference type="ARBA" id="ARBA00022801"/>
    </source>
</evidence>
<dbReference type="Proteomes" id="UP001151699">
    <property type="component" value="Chromosome A"/>
</dbReference>
<dbReference type="FunFam" id="3.40.50.1360:FF:000005">
    <property type="entry name" value="6-phosphogluconolactonase"/>
    <property type="match status" value="1"/>
</dbReference>
<feature type="domain" description="Glucosamine/galactosamine-6-phosphate isomerase" evidence="7">
    <location>
        <begin position="13"/>
        <end position="234"/>
    </location>
</feature>
<dbReference type="GO" id="GO:0006098">
    <property type="term" value="P:pentose-phosphate shunt"/>
    <property type="evidence" value="ECO:0007669"/>
    <property type="project" value="InterPro"/>
</dbReference>
<evidence type="ECO:0000256" key="2">
    <source>
        <dbReference type="ARBA" id="ARBA00004961"/>
    </source>
</evidence>
<reference evidence="8" key="1">
    <citation type="submission" date="2022-07" db="EMBL/GenBank/DDBJ databases">
        <authorList>
            <person name="Trinca V."/>
            <person name="Uliana J.V.C."/>
            <person name="Torres T.T."/>
            <person name="Ward R.J."/>
            <person name="Monesi N."/>
        </authorList>
    </citation>
    <scope>NUCLEOTIDE SEQUENCE</scope>
    <source>
        <strain evidence="8">HSMRA1968</strain>
        <tissue evidence="8">Whole embryos</tissue>
    </source>
</reference>